<dbReference type="GO" id="GO:0005525">
    <property type="term" value="F:GTP binding"/>
    <property type="evidence" value="ECO:0007669"/>
    <property type="project" value="UniProtKB-KW"/>
</dbReference>
<feature type="compositionally biased region" description="Pro residues" evidence="3">
    <location>
        <begin position="257"/>
        <end position="272"/>
    </location>
</feature>
<dbReference type="AlphaFoldDB" id="A0A855X409"/>
<dbReference type="EMBL" id="PQAP01000069">
    <property type="protein sequence ID" value="PWB72966.1"/>
    <property type="molecule type" value="Genomic_DNA"/>
</dbReference>
<feature type="region of interest" description="Disordered" evidence="3">
    <location>
        <begin position="225"/>
        <end position="272"/>
    </location>
</feature>
<reference evidence="4 5" key="1">
    <citation type="journal article" date="2018" name="ISME J.">
        <title>A methanotrophic archaeon couples anaerobic oxidation of methane to Fe(III) reduction.</title>
        <authorList>
            <person name="Cai C."/>
            <person name="Leu A.O."/>
            <person name="Xie G.J."/>
            <person name="Guo J."/>
            <person name="Feng Y."/>
            <person name="Zhao J.X."/>
            <person name="Tyson G.W."/>
            <person name="Yuan Z."/>
            <person name="Hu S."/>
        </authorList>
    </citation>
    <scope>NUCLEOTIDE SEQUENCE [LARGE SCALE GENOMIC DNA]</scope>
    <source>
        <strain evidence="4">FeB_12</strain>
    </source>
</reference>
<dbReference type="Pfam" id="PF00025">
    <property type="entry name" value="Arf"/>
    <property type="match status" value="1"/>
</dbReference>
<feature type="non-terminal residue" evidence="4">
    <location>
        <position position="272"/>
    </location>
</feature>
<organism evidence="4 5">
    <name type="scientific">candidate division GN15 bacterium</name>
    <dbReference type="NCBI Taxonomy" id="2072418"/>
    <lineage>
        <taxon>Bacteria</taxon>
        <taxon>candidate division GN15</taxon>
    </lineage>
</organism>
<keyword evidence="1" id="KW-0547">Nucleotide-binding</keyword>
<sequence length="272" mass="29765">MVSINYSSREVCCKIVYYGPGLSGKTTNLQYVHSKVPQNSRGKLISLATEADRTLYFDFLPINIGSINGFTAKFQLYTVPGQVYYNATRKLVLRGVDGIVFVADSQVDKMDENIESLLNLEENLVEYGYSIDEIPVIIQYNKRDLPNVMSVEQLNTQLNKRGWPTFEASATVGNGVFDTLKLIIKMVLDKAKNTGTSRMKPVSGTATFDRPGDSQKLTVVSNREPQHLTVDGGSSSSGRIAIDTTPAAVTATSPASPYRPYPGSEPAPVARP</sequence>
<name>A0A855X409_9BACT</name>
<keyword evidence="2" id="KW-0342">GTP-binding</keyword>
<dbReference type="PANTHER" id="PTHR42708">
    <property type="entry name" value="ATP/GTP-BINDING PROTEIN-RELATED"/>
    <property type="match status" value="1"/>
</dbReference>
<dbReference type="InterPro" id="IPR052705">
    <property type="entry name" value="Gliding_Motility_GTPase"/>
</dbReference>
<evidence type="ECO:0000256" key="1">
    <source>
        <dbReference type="ARBA" id="ARBA00022741"/>
    </source>
</evidence>
<proteinExistence type="predicted"/>
<dbReference type="SUPFAM" id="SSF52540">
    <property type="entry name" value="P-loop containing nucleoside triphosphate hydrolases"/>
    <property type="match status" value="1"/>
</dbReference>
<dbReference type="Proteomes" id="UP000250918">
    <property type="component" value="Unassembled WGS sequence"/>
</dbReference>
<dbReference type="PRINTS" id="PR00449">
    <property type="entry name" value="RASTRNSFRMNG"/>
</dbReference>
<dbReference type="PANTHER" id="PTHR42708:SF1">
    <property type="entry name" value="GLIDING MOTILITY PROTEIN MGLA"/>
    <property type="match status" value="1"/>
</dbReference>
<dbReference type="InterPro" id="IPR027417">
    <property type="entry name" value="P-loop_NTPase"/>
</dbReference>
<evidence type="ECO:0000256" key="2">
    <source>
        <dbReference type="ARBA" id="ARBA00023134"/>
    </source>
</evidence>
<comment type="caution">
    <text evidence="4">The sequence shown here is derived from an EMBL/GenBank/DDBJ whole genome shotgun (WGS) entry which is preliminary data.</text>
</comment>
<dbReference type="Gene3D" id="3.40.50.300">
    <property type="entry name" value="P-loop containing nucleotide triphosphate hydrolases"/>
    <property type="match status" value="1"/>
</dbReference>
<dbReference type="CDD" id="cd00882">
    <property type="entry name" value="Ras_like_GTPase"/>
    <property type="match status" value="1"/>
</dbReference>
<evidence type="ECO:0000256" key="3">
    <source>
        <dbReference type="SAM" id="MobiDB-lite"/>
    </source>
</evidence>
<evidence type="ECO:0000313" key="5">
    <source>
        <dbReference type="Proteomes" id="UP000250918"/>
    </source>
</evidence>
<accession>A0A855X409</accession>
<protein>
    <recommendedName>
        <fullName evidence="6">GTPase</fullName>
    </recommendedName>
</protein>
<evidence type="ECO:0008006" key="6">
    <source>
        <dbReference type="Google" id="ProtNLM"/>
    </source>
</evidence>
<dbReference type="GO" id="GO:0003924">
    <property type="term" value="F:GTPase activity"/>
    <property type="evidence" value="ECO:0007669"/>
    <property type="project" value="InterPro"/>
</dbReference>
<feature type="compositionally biased region" description="Low complexity" evidence="3">
    <location>
        <begin position="244"/>
        <end position="256"/>
    </location>
</feature>
<evidence type="ECO:0000313" key="4">
    <source>
        <dbReference type="EMBL" id="PWB72966.1"/>
    </source>
</evidence>
<gene>
    <name evidence="4" type="ORF">C3F09_05925</name>
</gene>
<dbReference type="InterPro" id="IPR006689">
    <property type="entry name" value="Small_GTPase_ARF/SAR"/>
</dbReference>